<keyword evidence="4 15" id="KW-0418">Kinase</keyword>
<protein>
    <recommendedName>
        <fullName evidence="11">3-oxo-tetronate kinase</fullName>
        <ecNumber evidence="10">2.7.1.217</ecNumber>
    </recommendedName>
    <alternativeName>
        <fullName evidence="12">3-dehydrotetronate 4-kinase</fullName>
    </alternativeName>
</protein>
<comment type="caution">
    <text evidence="15">The sequence shown here is derived from an EMBL/GenBank/DDBJ whole genome shotgun (WGS) entry which is preliminary data.</text>
</comment>
<evidence type="ECO:0000259" key="14">
    <source>
        <dbReference type="Pfam" id="PF17042"/>
    </source>
</evidence>
<keyword evidence="5" id="KW-0067">ATP-binding</keyword>
<evidence type="ECO:0000256" key="11">
    <source>
        <dbReference type="ARBA" id="ARBA00039461"/>
    </source>
</evidence>
<dbReference type="AlphaFoldDB" id="A0A934SWB1"/>
<dbReference type="EC" id="2.7.1.217" evidence="10"/>
<keyword evidence="6" id="KW-0119">Carbohydrate metabolism</keyword>
<dbReference type="RefSeq" id="WP_200596321.1">
    <property type="nucleotide sequence ID" value="NZ_JAEPBG010000014.1"/>
</dbReference>
<comment type="similarity">
    <text evidence="1">Belongs to the four-carbon acid sugar kinase family.</text>
</comment>
<comment type="catalytic activity">
    <reaction evidence="8">
        <text>3-dehydro-D-erythronate + ATP = 3-dehydro-4-O-phospho-D-erythronate + ADP + H(+)</text>
        <dbReference type="Rhea" id="RHEA:52556"/>
        <dbReference type="ChEBI" id="CHEBI:15378"/>
        <dbReference type="ChEBI" id="CHEBI:30616"/>
        <dbReference type="ChEBI" id="CHEBI:57958"/>
        <dbReference type="ChEBI" id="CHEBI:136593"/>
        <dbReference type="ChEBI" id="CHEBI:456216"/>
        <dbReference type="EC" id="2.7.1.217"/>
    </reaction>
</comment>
<dbReference type="InterPro" id="IPR031475">
    <property type="entry name" value="NBD_C"/>
</dbReference>
<name>A0A934SWB1_9BURK</name>
<feature type="domain" description="Four-carbon acid sugar kinase N-terminal" evidence="13">
    <location>
        <begin position="5"/>
        <end position="229"/>
    </location>
</feature>
<keyword evidence="16" id="KW-1185">Reference proteome</keyword>
<evidence type="ECO:0000256" key="2">
    <source>
        <dbReference type="ARBA" id="ARBA00022679"/>
    </source>
</evidence>
<keyword evidence="2" id="KW-0808">Transferase</keyword>
<dbReference type="Gene3D" id="3.40.50.10840">
    <property type="entry name" value="Putative sugar-binding, N-terminal domain"/>
    <property type="match status" value="1"/>
</dbReference>
<dbReference type="Gene3D" id="3.40.980.20">
    <property type="entry name" value="Four-carbon acid sugar kinase, nucleotide binding domain"/>
    <property type="match status" value="1"/>
</dbReference>
<evidence type="ECO:0000256" key="5">
    <source>
        <dbReference type="ARBA" id="ARBA00022840"/>
    </source>
</evidence>
<evidence type="ECO:0000256" key="8">
    <source>
        <dbReference type="ARBA" id="ARBA00036346"/>
    </source>
</evidence>
<evidence type="ECO:0000259" key="13">
    <source>
        <dbReference type="Pfam" id="PF07005"/>
    </source>
</evidence>
<organism evidence="15 16">
    <name type="scientific">Noviherbaspirillum pedocola</name>
    <dbReference type="NCBI Taxonomy" id="2801341"/>
    <lineage>
        <taxon>Bacteria</taxon>
        <taxon>Pseudomonadati</taxon>
        <taxon>Pseudomonadota</taxon>
        <taxon>Betaproteobacteria</taxon>
        <taxon>Burkholderiales</taxon>
        <taxon>Oxalobacteraceae</taxon>
        <taxon>Noviherbaspirillum</taxon>
    </lineage>
</organism>
<dbReference type="Pfam" id="PF17042">
    <property type="entry name" value="NBD_C"/>
    <property type="match status" value="1"/>
</dbReference>
<dbReference type="Pfam" id="PF07005">
    <property type="entry name" value="SBD_N"/>
    <property type="match status" value="1"/>
</dbReference>
<accession>A0A934SWB1</accession>
<evidence type="ECO:0000256" key="10">
    <source>
        <dbReference type="ARBA" id="ARBA00039095"/>
    </source>
</evidence>
<evidence type="ECO:0000256" key="6">
    <source>
        <dbReference type="ARBA" id="ARBA00023277"/>
    </source>
</evidence>
<sequence length="423" mass="44476">MPLLLGCIADDFTGATDLAGMLVKAGMRTIQMIGVPRAPLEEDVDAVVIALKSRTVPASEAVEASLQALRYLQDAGCRQFYFKYCSTFDSTDAGNIGPVAEALMEALGTDFTIACPAFPENGRTIFKGHLFVGDVLLSDSGMRHHPLTPMTDANLVRVLQRQARNRVGLIDHAVVSRGTEVIRERIAALKREGTGIAIVDAIDNEDLMRIGRALDDMPLVTAGSGIALGLPQNFRDKGLLQATAHAGALDAPRGARAIISGSCSSATNAQVAHFIASGQPAFAIDPLRLAEGDRLVDDALDWAAPLLDEGPVLVYATAAPEDVKAVQQRLGAARAGALVEEALAAIARGLVKLGVRRMLIAGGETSGAVVSALDVTGLRIGVQIDPGVPWTTTLGGEQPLALALKSGNFGSEDFFSKAWRLLP</sequence>
<feature type="domain" description="Four-carbon acid sugar kinase nucleotide binding" evidence="14">
    <location>
        <begin position="257"/>
        <end position="415"/>
    </location>
</feature>
<evidence type="ECO:0000256" key="7">
    <source>
        <dbReference type="ARBA" id="ARBA00035898"/>
    </source>
</evidence>
<evidence type="ECO:0000256" key="1">
    <source>
        <dbReference type="ARBA" id="ARBA00005715"/>
    </source>
</evidence>
<evidence type="ECO:0000313" key="15">
    <source>
        <dbReference type="EMBL" id="MBK4737760.1"/>
    </source>
</evidence>
<comment type="catalytic activity">
    <reaction evidence="7">
        <text>3-dehydro-L-erythronate + ATP = 3-dehydro-4-O-phospho-L-erythronate + ADP + H(+)</text>
        <dbReference type="Rhea" id="RHEA:52552"/>
        <dbReference type="ChEBI" id="CHEBI:15378"/>
        <dbReference type="ChEBI" id="CHEBI:30616"/>
        <dbReference type="ChEBI" id="CHEBI:136592"/>
        <dbReference type="ChEBI" id="CHEBI:136670"/>
        <dbReference type="ChEBI" id="CHEBI:456216"/>
        <dbReference type="EC" id="2.7.1.217"/>
    </reaction>
</comment>
<dbReference type="GO" id="GO:0016301">
    <property type="term" value="F:kinase activity"/>
    <property type="evidence" value="ECO:0007669"/>
    <property type="project" value="UniProtKB-KW"/>
</dbReference>
<dbReference type="EMBL" id="JAEPBG010000014">
    <property type="protein sequence ID" value="MBK4737760.1"/>
    <property type="molecule type" value="Genomic_DNA"/>
</dbReference>
<dbReference type="InterPro" id="IPR042213">
    <property type="entry name" value="NBD_C_sf"/>
</dbReference>
<dbReference type="GO" id="GO:0005524">
    <property type="term" value="F:ATP binding"/>
    <property type="evidence" value="ECO:0007669"/>
    <property type="project" value="UniProtKB-KW"/>
</dbReference>
<proteinExistence type="inferred from homology"/>
<evidence type="ECO:0000256" key="12">
    <source>
        <dbReference type="ARBA" id="ARBA00041377"/>
    </source>
</evidence>
<dbReference type="InterPro" id="IPR050007">
    <property type="entry name" value="OtnK"/>
</dbReference>
<reference evidence="15" key="1">
    <citation type="submission" date="2021-01" db="EMBL/GenBank/DDBJ databases">
        <title>Genome sequence of strain Noviherbaspirillum sp. DKR-6.</title>
        <authorList>
            <person name="Chaudhary D.K."/>
        </authorList>
    </citation>
    <scope>NUCLEOTIDE SEQUENCE</scope>
    <source>
        <strain evidence="15">DKR-6</strain>
    </source>
</reference>
<evidence type="ECO:0000313" key="16">
    <source>
        <dbReference type="Proteomes" id="UP000622890"/>
    </source>
</evidence>
<evidence type="ECO:0000256" key="9">
    <source>
        <dbReference type="ARBA" id="ARBA00037335"/>
    </source>
</evidence>
<evidence type="ECO:0000256" key="4">
    <source>
        <dbReference type="ARBA" id="ARBA00022777"/>
    </source>
</evidence>
<dbReference type="SUPFAM" id="SSF142764">
    <property type="entry name" value="YgbK-like"/>
    <property type="match status" value="1"/>
</dbReference>
<comment type="function">
    <text evidence="9">Catalyzes the ATP-dependent phosphorylation of 3-oxo-tetronate to 3-oxo-tetronate 4-phosphate.</text>
</comment>
<dbReference type="Proteomes" id="UP000622890">
    <property type="component" value="Unassembled WGS sequence"/>
</dbReference>
<dbReference type="InterPro" id="IPR010737">
    <property type="entry name" value="4-carb_acid_sugar_kinase_N"/>
</dbReference>
<gene>
    <name evidence="15" type="ORF">JJB74_24330</name>
</gene>
<dbReference type="InterPro" id="IPR037051">
    <property type="entry name" value="4-carb_acid_sugar_kinase_N_sf"/>
</dbReference>
<evidence type="ECO:0000256" key="3">
    <source>
        <dbReference type="ARBA" id="ARBA00022741"/>
    </source>
</evidence>
<keyword evidence="3" id="KW-0547">Nucleotide-binding</keyword>
<dbReference type="NCBIfam" id="NF043035">
    <property type="entry name" value="OxoTetrKin"/>
    <property type="match status" value="1"/>
</dbReference>